<dbReference type="AlphaFoldDB" id="A0AAV8A686"/>
<dbReference type="SMART" id="SM00225">
    <property type="entry name" value="BTB"/>
    <property type="match status" value="1"/>
</dbReference>
<evidence type="ECO:0000259" key="1">
    <source>
        <dbReference type="PROSITE" id="PS50097"/>
    </source>
</evidence>
<dbReference type="PROSITE" id="PS50097">
    <property type="entry name" value="BTB"/>
    <property type="match status" value="1"/>
</dbReference>
<dbReference type="InterPro" id="IPR011333">
    <property type="entry name" value="SKP1/BTB/POZ_sf"/>
</dbReference>
<dbReference type="PANTHER" id="PTHR45774:SF3">
    <property type="entry name" value="BTB (POZ) DOMAIN-CONTAINING 2B-RELATED"/>
    <property type="match status" value="1"/>
</dbReference>
<evidence type="ECO:0000313" key="2">
    <source>
        <dbReference type="EMBL" id="KAJ3447744.1"/>
    </source>
</evidence>
<comment type="caution">
    <text evidence="2">The sequence shown here is derived from an EMBL/GenBank/DDBJ whole genome shotgun (WGS) entry which is preliminary data.</text>
</comment>
<dbReference type="SUPFAM" id="SSF54695">
    <property type="entry name" value="POZ domain"/>
    <property type="match status" value="1"/>
</dbReference>
<organism evidence="2 3">
    <name type="scientific">Anaeramoeba flamelloides</name>
    <dbReference type="NCBI Taxonomy" id="1746091"/>
    <lineage>
        <taxon>Eukaryota</taxon>
        <taxon>Metamonada</taxon>
        <taxon>Anaeramoebidae</taxon>
        <taxon>Anaeramoeba</taxon>
    </lineage>
</organism>
<evidence type="ECO:0000313" key="3">
    <source>
        <dbReference type="Proteomes" id="UP001146793"/>
    </source>
</evidence>
<dbReference type="Gene3D" id="1.25.40.420">
    <property type="match status" value="1"/>
</dbReference>
<dbReference type="SUPFAM" id="SSF52317">
    <property type="entry name" value="Class I glutamine amidotransferase-like"/>
    <property type="match status" value="1"/>
</dbReference>
<proteinExistence type="predicted"/>
<sequence length="511" mass="59574">MNSLINSLAFYQNNRKLSDVKFLIGSPKEIFYGHKFVVALLSNYWKKQMYPQIIRQYQQPKVHEIYLPQEDPRVFELFLEFAYTRHASVQDEIIFKLISFSKRFKTPTLEKYCCSVFESIINSKNCFLLYEFSLQSKNQSWVDLLIMYIQDHSFEIFQNNNCFEGLKENIVKSVLKMENLEAAEIEIFHSLLKWGRFKQSKSRKKKKLSAILKNLLPFIRVELLDFVGLEEVSKLNYYNPKHLYELMMDLFHTINKPLPLLTRSQNSTKQLKVLLIANCRGGQNRVHHIKESIMSTGISFVDVINCHTNTPDYETMLKYHAIVLRNRNYEDIHNSANLGNNLAKYVENGRGLVVIAVNTLINNEPYKIQGRIVQERFIPLRCAERGESQLRKLGQVDCPNHPIMDGVKSFETKNYSHFIETNDINGGKLIAKWDNGFPLITEKRKKLYFGTVVCLNFHPCSTKITNDCGKAWKKNTDGAKIIANSVTYVALKYLKKRYVNEKEVGQENENK</sequence>
<name>A0AAV8A686_9EUKA</name>
<protein>
    <submittedName>
        <fullName evidence="2">Btb (Poz) domain-containing 2a-related</fullName>
    </submittedName>
</protein>
<dbReference type="Pfam" id="PF00651">
    <property type="entry name" value="BTB"/>
    <property type="match status" value="1"/>
</dbReference>
<dbReference type="PANTHER" id="PTHR45774">
    <property type="entry name" value="BTB/POZ DOMAIN-CONTAINING"/>
    <property type="match status" value="1"/>
</dbReference>
<dbReference type="InterPro" id="IPR029062">
    <property type="entry name" value="Class_I_gatase-like"/>
</dbReference>
<dbReference type="Gene3D" id="3.40.50.880">
    <property type="match status" value="1"/>
</dbReference>
<dbReference type="Proteomes" id="UP001146793">
    <property type="component" value="Unassembled WGS sequence"/>
</dbReference>
<dbReference type="Gene3D" id="3.30.710.10">
    <property type="entry name" value="Potassium Channel Kv1.1, Chain A"/>
    <property type="match status" value="1"/>
</dbReference>
<gene>
    <name evidence="2" type="ORF">M0812_00216</name>
</gene>
<feature type="domain" description="BTB" evidence="1">
    <location>
        <begin position="18"/>
        <end position="91"/>
    </location>
</feature>
<reference evidence="2" key="1">
    <citation type="submission" date="2022-08" db="EMBL/GenBank/DDBJ databases">
        <title>Novel sulphate-reducing endosymbionts in the free-living metamonad Anaeramoeba.</title>
        <authorList>
            <person name="Jerlstrom-Hultqvist J."/>
            <person name="Cepicka I."/>
            <person name="Gallot-Lavallee L."/>
            <person name="Salas-Leiva D."/>
            <person name="Curtis B.A."/>
            <person name="Zahonova K."/>
            <person name="Pipaliya S."/>
            <person name="Dacks J."/>
            <person name="Roger A.J."/>
        </authorList>
    </citation>
    <scope>NUCLEOTIDE SEQUENCE</scope>
    <source>
        <strain evidence="2">Busselton2</strain>
    </source>
</reference>
<dbReference type="EMBL" id="JANTQA010000015">
    <property type="protein sequence ID" value="KAJ3447744.1"/>
    <property type="molecule type" value="Genomic_DNA"/>
</dbReference>
<dbReference type="InterPro" id="IPR000210">
    <property type="entry name" value="BTB/POZ_dom"/>
</dbReference>
<accession>A0AAV8A686</accession>